<evidence type="ECO:0000313" key="12">
    <source>
        <dbReference type="EMBL" id="PPQ37785.1"/>
    </source>
</evidence>
<dbReference type="Gene3D" id="3.40.50.720">
    <property type="entry name" value="NAD(P)-binding Rossmann-like Domain"/>
    <property type="match status" value="1"/>
</dbReference>
<dbReference type="EC" id="1.1.1.169" evidence="3"/>
<dbReference type="PANTHER" id="PTHR43765:SF2">
    <property type="entry name" value="2-DEHYDROPANTOATE 2-REDUCTASE"/>
    <property type="match status" value="1"/>
</dbReference>
<dbReference type="Pfam" id="PF08546">
    <property type="entry name" value="ApbA_C"/>
    <property type="match status" value="1"/>
</dbReference>
<comment type="caution">
    <text evidence="12">The sequence shown here is derived from an EMBL/GenBank/DDBJ whole genome shotgun (WGS) entry which is preliminary data.</text>
</comment>
<evidence type="ECO:0000256" key="1">
    <source>
        <dbReference type="ARBA" id="ARBA00004994"/>
    </source>
</evidence>
<dbReference type="Pfam" id="PF02558">
    <property type="entry name" value="ApbA"/>
    <property type="match status" value="1"/>
</dbReference>
<evidence type="ECO:0000256" key="8">
    <source>
        <dbReference type="ARBA" id="ARBA00032024"/>
    </source>
</evidence>
<dbReference type="GO" id="GO:0008677">
    <property type="term" value="F:2-dehydropantoate 2-reductase activity"/>
    <property type="evidence" value="ECO:0007669"/>
    <property type="project" value="UniProtKB-EC"/>
</dbReference>
<dbReference type="GO" id="GO:0015940">
    <property type="term" value="P:pantothenate biosynthetic process"/>
    <property type="evidence" value="ECO:0007669"/>
    <property type="project" value="UniProtKB-UniPathway"/>
</dbReference>
<dbReference type="RefSeq" id="WP_104517396.1">
    <property type="nucleotide sequence ID" value="NZ_NHRY01000045.1"/>
</dbReference>
<feature type="domain" description="Ketopantoate reductase N-terminal" evidence="10">
    <location>
        <begin position="5"/>
        <end position="148"/>
    </location>
</feature>
<evidence type="ECO:0000256" key="7">
    <source>
        <dbReference type="ARBA" id="ARBA00023002"/>
    </source>
</evidence>
<evidence type="ECO:0000256" key="9">
    <source>
        <dbReference type="ARBA" id="ARBA00048793"/>
    </source>
</evidence>
<organism evidence="12 13">
    <name type="scientific">Rhodopila globiformis</name>
    <name type="common">Rhodopseudomonas globiformis</name>
    <dbReference type="NCBI Taxonomy" id="1071"/>
    <lineage>
        <taxon>Bacteria</taxon>
        <taxon>Pseudomonadati</taxon>
        <taxon>Pseudomonadota</taxon>
        <taxon>Alphaproteobacteria</taxon>
        <taxon>Acetobacterales</taxon>
        <taxon>Acetobacteraceae</taxon>
        <taxon>Rhodopila</taxon>
    </lineage>
</organism>
<dbReference type="GO" id="GO:0050661">
    <property type="term" value="F:NADP binding"/>
    <property type="evidence" value="ECO:0007669"/>
    <property type="project" value="TreeGrafter"/>
</dbReference>
<dbReference type="Proteomes" id="UP000239724">
    <property type="component" value="Unassembled WGS sequence"/>
</dbReference>
<evidence type="ECO:0000313" key="13">
    <source>
        <dbReference type="Proteomes" id="UP000239724"/>
    </source>
</evidence>
<dbReference type="SUPFAM" id="SSF51735">
    <property type="entry name" value="NAD(P)-binding Rossmann-fold domains"/>
    <property type="match status" value="1"/>
</dbReference>
<evidence type="ECO:0000256" key="3">
    <source>
        <dbReference type="ARBA" id="ARBA00013014"/>
    </source>
</evidence>
<evidence type="ECO:0000256" key="2">
    <source>
        <dbReference type="ARBA" id="ARBA00007870"/>
    </source>
</evidence>
<comment type="similarity">
    <text evidence="2">Belongs to the ketopantoate reductase family.</text>
</comment>
<comment type="catalytic activity">
    <reaction evidence="9">
        <text>(R)-pantoate + NADP(+) = 2-dehydropantoate + NADPH + H(+)</text>
        <dbReference type="Rhea" id="RHEA:16233"/>
        <dbReference type="ChEBI" id="CHEBI:11561"/>
        <dbReference type="ChEBI" id="CHEBI:15378"/>
        <dbReference type="ChEBI" id="CHEBI:15980"/>
        <dbReference type="ChEBI" id="CHEBI:57783"/>
        <dbReference type="ChEBI" id="CHEBI:58349"/>
        <dbReference type="EC" id="1.1.1.169"/>
    </reaction>
</comment>
<evidence type="ECO:0000259" key="10">
    <source>
        <dbReference type="Pfam" id="PF02558"/>
    </source>
</evidence>
<dbReference type="Gene3D" id="1.10.1040.10">
    <property type="entry name" value="N-(1-d-carboxylethyl)-l-norvaline Dehydrogenase, domain 2"/>
    <property type="match status" value="1"/>
</dbReference>
<dbReference type="GO" id="GO:0005737">
    <property type="term" value="C:cytoplasm"/>
    <property type="evidence" value="ECO:0007669"/>
    <property type="project" value="TreeGrafter"/>
</dbReference>
<dbReference type="InterPro" id="IPR050838">
    <property type="entry name" value="Ketopantoate_reductase"/>
</dbReference>
<dbReference type="InterPro" id="IPR036291">
    <property type="entry name" value="NAD(P)-bd_dom_sf"/>
</dbReference>
<dbReference type="OrthoDB" id="247668at2"/>
<dbReference type="AlphaFoldDB" id="A0A2S6NMX9"/>
<keyword evidence="6" id="KW-0521">NADP</keyword>
<keyword evidence="7" id="KW-0560">Oxidoreductase</keyword>
<evidence type="ECO:0000256" key="5">
    <source>
        <dbReference type="ARBA" id="ARBA00022655"/>
    </source>
</evidence>
<dbReference type="InterPro" id="IPR013752">
    <property type="entry name" value="KPA_reductase"/>
</dbReference>
<accession>A0A2S6NMX9</accession>
<proteinExistence type="inferred from homology"/>
<comment type="pathway">
    <text evidence="1">Cofactor biosynthesis; (R)-pantothenate biosynthesis; (R)-pantoate from 3-methyl-2-oxobutanoate: step 2/2.</text>
</comment>
<evidence type="ECO:0000259" key="11">
    <source>
        <dbReference type="Pfam" id="PF08546"/>
    </source>
</evidence>
<name>A0A2S6NMX9_RHOGL</name>
<keyword evidence="5" id="KW-0566">Pantothenate biosynthesis</keyword>
<evidence type="ECO:0000256" key="6">
    <source>
        <dbReference type="ARBA" id="ARBA00022857"/>
    </source>
</evidence>
<keyword evidence="13" id="KW-1185">Reference proteome</keyword>
<dbReference type="InterPro" id="IPR013332">
    <property type="entry name" value="KPR_N"/>
</dbReference>
<gene>
    <name evidence="12" type="ORF">CCS01_03180</name>
</gene>
<dbReference type="NCBIfam" id="TIGR00745">
    <property type="entry name" value="apbA_panE"/>
    <property type="match status" value="1"/>
</dbReference>
<reference evidence="12 13" key="1">
    <citation type="journal article" date="2018" name="Arch. Microbiol.">
        <title>New insights into the metabolic potential of the phototrophic purple bacterium Rhodopila globiformis DSM 161(T) from its draft genome sequence and evidence for a vanadium-dependent nitrogenase.</title>
        <authorList>
            <person name="Imhoff J.F."/>
            <person name="Rahn T."/>
            <person name="Kunzel S."/>
            <person name="Neulinger S.C."/>
        </authorList>
    </citation>
    <scope>NUCLEOTIDE SEQUENCE [LARGE SCALE GENOMIC DNA]</scope>
    <source>
        <strain evidence="12 13">DSM 161</strain>
    </source>
</reference>
<evidence type="ECO:0000256" key="4">
    <source>
        <dbReference type="ARBA" id="ARBA00019465"/>
    </source>
</evidence>
<dbReference type="SUPFAM" id="SSF48179">
    <property type="entry name" value="6-phosphogluconate dehydrogenase C-terminal domain-like"/>
    <property type="match status" value="1"/>
</dbReference>
<dbReference type="InterPro" id="IPR013328">
    <property type="entry name" value="6PGD_dom2"/>
</dbReference>
<dbReference type="InterPro" id="IPR008927">
    <property type="entry name" value="6-PGluconate_DH-like_C_sf"/>
</dbReference>
<dbReference type="InterPro" id="IPR003710">
    <property type="entry name" value="ApbA"/>
</dbReference>
<protein>
    <recommendedName>
        <fullName evidence="4">2-dehydropantoate 2-reductase</fullName>
        <ecNumber evidence="3">1.1.1.169</ecNumber>
    </recommendedName>
    <alternativeName>
        <fullName evidence="8">Ketopantoate reductase</fullName>
    </alternativeName>
</protein>
<sequence length="356" mass="37815">MSRRIAIIGAGAVGGYAGAHMAAAGHDVTLIDPWPEHVARMQAHGLEIHGMTPQERMTVPVNAMHVTEVQGLAKQKPVDIAFVAVKSYDTAWATLLIGQYLSASGCVISMQNCINEEVVAGIVGWGRTLGCIVTGGVGVDLYQPGHIRRGYTKRPDITSFYVGEPSGRITKRAEEIAAILSSVDASKPTGNLWGERWTKLCVNGMRNGVSAATGLGGNARDNHAAVRRICIQLGGEAVRVGQKLGYKLGNVGALPPETLARAMEGDASAYAAVERLMTEGGAGQAERADYQRPSMAQDMEKGRRTEIEAMNGFIAGEGARVGVAAPTHAMLTRQVLRVERGEIPPRPENVLVNSQS</sequence>
<dbReference type="EMBL" id="NHRY01000045">
    <property type="protein sequence ID" value="PPQ37785.1"/>
    <property type="molecule type" value="Genomic_DNA"/>
</dbReference>
<dbReference type="UniPathway" id="UPA00028">
    <property type="reaction ID" value="UER00004"/>
</dbReference>
<dbReference type="PANTHER" id="PTHR43765">
    <property type="entry name" value="2-DEHYDROPANTOATE 2-REDUCTASE-RELATED"/>
    <property type="match status" value="1"/>
</dbReference>
<feature type="domain" description="Ketopantoate reductase C-terminal" evidence="11">
    <location>
        <begin position="191"/>
        <end position="335"/>
    </location>
</feature>